<keyword evidence="2" id="KW-0328">Glycosyltransferase</keyword>
<dbReference type="EMBL" id="FNRD01000011">
    <property type="protein sequence ID" value="SEA88932.1"/>
    <property type="molecule type" value="Genomic_DNA"/>
</dbReference>
<keyword evidence="6" id="KW-1185">Reference proteome</keyword>
<evidence type="ECO:0000313" key="6">
    <source>
        <dbReference type="Proteomes" id="UP000198951"/>
    </source>
</evidence>
<evidence type="ECO:0000259" key="4">
    <source>
        <dbReference type="Pfam" id="PF00535"/>
    </source>
</evidence>
<dbReference type="CDD" id="cd04186">
    <property type="entry name" value="GT_2_like_c"/>
    <property type="match status" value="1"/>
</dbReference>
<evidence type="ECO:0000256" key="2">
    <source>
        <dbReference type="ARBA" id="ARBA00022676"/>
    </source>
</evidence>
<dbReference type="Proteomes" id="UP000198951">
    <property type="component" value="Unassembled WGS sequence"/>
</dbReference>
<dbReference type="RefSeq" id="WP_091091845.1">
    <property type="nucleotide sequence ID" value="NZ_FNRD01000011.1"/>
</dbReference>
<organism evidence="5 6">
    <name type="scientific">Flavobacterium gillisiae</name>
    <dbReference type="NCBI Taxonomy" id="150146"/>
    <lineage>
        <taxon>Bacteria</taxon>
        <taxon>Pseudomonadati</taxon>
        <taxon>Bacteroidota</taxon>
        <taxon>Flavobacteriia</taxon>
        <taxon>Flavobacteriales</taxon>
        <taxon>Flavobacteriaceae</taxon>
        <taxon>Flavobacterium</taxon>
    </lineage>
</organism>
<evidence type="ECO:0000256" key="1">
    <source>
        <dbReference type="ARBA" id="ARBA00006739"/>
    </source>
</evidence>
<dbReference type="STRING" id="150146.SAMN05443667_11111"/>
<dbReference type="AlphaFoldDB" id="A0A1H4EXF1"/>
<dbReference type="InterPro" id="IPR029044">
    <property type="entry name" value="Nucleotide-diphossugar_trans"/>
</dbReference>
<accession>A0A1H4EXF1</accession>
<dbReference type="InterPro" id="IPR001173">
    <property type="entry name" value="Glyco_trans_2-like"/>
</dbReference>
<dbReference type="OrthoDB" id="9771846at2"/>
<proteinExistence type="inferred from homology"/>
<evidence type="ECO:0000313" key="5">
    <source>
        <dbReference type="EMBL" id="SEA88932.1"/>
    </source>
</evidence>
<dbReference type="Gene3D" id="3.90.550.10">
    <property type="entry name" value="Spore Coat Polysaccharide Biosynthesis Protein SpsA, Chain A"/>
    <property type="match status" value="1"/>
</dbReference>
<protein>
    <submittedName>
        <fullName evidence="5">Glycosyltransferase, GT2 family</fullName>
    </submittedName>
</protein>
<dbReference type="GO" id="GO:0016757">
    <property type="term" value="F:glycosyltransferase activity"/>
    <property type="evidence" value="ECO:0007669"/>
    <property type="project" value="UniProtKB-KW"/>
</dbReference>
<dbReference type="SUPFAM" id="SSF53448">
    <property type="entry name" value="Nucleotide-diphospho-sugar transferases"/>
    <property type="match status" value="1"/>
</dbReference>
<sequence>MSLIKTLVIIVSYNGGEWIEECLNGVLNSSIPVELIVIDNCSTDGTVEFIKSNFKNVLLFEQKENLGFGKANNIGMSYALRQNADFVFLLNQDAFVEKYTIEKLIEISSKHPDYGIISPIQLDYSGELLEHYFYKFMANNTTKSFYSDFVLSNAIKKIYDVPFIQAASWLIPINTLKKIGGFDPIFFHYGEDDNYCQRVLYHNLKIGVAPGVSIRHDSNVAPKPVMLLFSDFYYAHYVRQLYIKYGDLNYNFSATNIKIEKNKTYKLIFIGVVSFNFFKIKGGVKQLFVLNKCVKKINSSRKINSTINSNYISS</sequence>
<evidence type="ECO:0000256" key="3">
    <source>
        <dbReference type="ARBA" id="ARBA00022679"/>
    </source>
</evidence>
<reference evidence="6" key="1">
    <citation type="submission" date="2016-10" db="EMBL/GenBank/DDBJ databases">
        <authorList>
            <person name="Varghese N."/>
            <person name="Submissions S."/>
        </authorList>
    </citation>
    <scope>NUCLEOTIDE SEQUENCE [LARGE SCALE GENOMIC DNA]</scope>
    <source>
        <strain evidence="6">DSM 22376</strain>
    </source>
</reference>
<name>A0A1H4EXF1_9FLAO</name>
<comment type="similarity">
    <text evidence="1">Belongs to the glycosyltransferase 2 family.</text>
</comment>
<gene>
    <name evidence="5" type="ORF">SAMN05443667_11111</name>
</gene>
<dbReference type="PANTHER" id="PTHR43179">
    <property type="entry name" value="RHAMNOSYLTRANSFERASE WBBL"/>
    <property type="match status" value="1"/>
</dbReference>
<keyword evidence="3 5" id="KW-0808">Transferase</keyword>
<feature type="domain" description="Glycosyltransferase 2-like" evidence="4">
    <location>
        <begin position="8"/>
        <end position="135"/>
    </location>
</feature>
<dbReference type="Pfam" id="PF00535">
    <property type="entry name" value="Glycos_transf_2"/>
    <property type="match status" value="1"/>
</dbReference>
<dbReference type="PANTHER" id="PTHR43179:SF12">
    <property type="entry name" value="GALACTOFURANOSYLTRANSFERASE GLFT2"/>
    <property type="match status" value="1"/>
</dbReference>